<evidence type="ECO:0000313" key="1">
    <source>
        <dbReference type="EMBL" id="KAH3870989.1"/>
    </source>
</evidence>
<dbReference type="PANTHER" id="PTHR46312:SF2">
    <property type="entry name" value="NUCLEOTIDE-BINDING OLIGOMERIZATION DOMAIN-CONTAINING PROTEIN 2-LIKE"/>
    <property type="match status" value="1"/>
</dbReference>
<reference evidence="1" key="2">
    <citation type="submission" date="2020-11" db="EMBL/GenBank/DDBJ databases">
        <authorList>
            <person name="McCartney M.A."/>
            <person name="Auch B."/>
            <person name="Kono T."/>
            <person name="Mallez S."/>
            <person name="Becker A."/>
            <person name="Gohl D.M."/>
            <person name="Silverstein K.A.T."/>
            <person name="Koren S."/>
            <person name="Bechman K.B."/>
            <person name="Herman A."/>
            <person name="Abrahante J.E."/>
            <person name="Garbe J."/>
        </authorList>
    </citation>
    <scope>NUCLEOTIDE SEQUENCE</scope>
    <source>
        <strain evidence="1">Duluth1</strain>
        <tissue evidence="1">Whole animal</tissue>
    </source>
</reference>
<reference evidence="1" key="1">
    <citation type="journal article" date="2019" name="bioRxiv">
        <title>The Genome of the Zebra Mussel, Dreissena polymorpha: A Resource for Invasive Species Research.</title>
        <authorList>
            <person name="McCartney M.A."/>
            <person name="Auch B."/>
            <person name="Kono T."/>
            <person name="Mallez S."/>
            <person name="Zhang Y."/>
            <person name="Obille A."/>
            <person name="Becker A."/>
            <person name="Abrahante J.E."/>
            <person name="Garbe J."/>
            <person name="Badalamenti J.P."/>
            <person name="Herman A."/>
            <person name="Mangelson H."/>
            <person name="Liachko I."/>
            <person name="Sullivan S."/>
            <person name="Sone E.D."/>
            <person name="Koren S."/>
            <person name="Silverstein K.A.T."/>
            <person name="Beckman K.B."/>
            <person name="Gohl D.M."/>
        </authorList>
    </citation>
    <scope>NUCLEOTIDE SEQUENCE</scope>
    <source>
        <strain evidence="1">Duluth1</strain>
        <tissue evidence="1">Whole animal</tissue>
    </source>
</reference>
<organism evidence="1 2">
    <name type="scientific">Dreissena polymorpha</name>
    <name type="common">Zebra mussel</name>
    <name type="synonym">Mytilus polymorpha</name>
    <dbReference type="NCBI Taxonomy" id="45954"/>
    <lineage>
        <taxon>Eukaryota</taxon>
        <taxon>Metazoa</taxon>
        <taxon>Spiralia</taxon>
        <taxon>Lophotrochozoa</taxon>
        <taxon>Mollusca</taxon>
        <taxon>Bivalvia</taxon>
        <taxon>Autobranchia</taxon>
        <taxon>Heteroconchia</taxon>
        <taxon>Euheterodonta</taxon>
        <taxon>Imparidentia</taxon>
        <taxon>Neoheterodontei</taxon>
        <taxon>Myida</taxon>
        <taxon>Dreissenoidea</taxon>
        <taxon>Dreissenidae</taxon>
        <taxon>Dreissena</taxon>
    </lineage>
</organism>
<dbReference type="EMBL" id="JAIWYP010000002">
    <property type="protein sequence ID" value="KAH3870989.1"/>
    <property type="molecule type" value="Genomic_DNA"/>
</dbReference>
<dbReference type="PANTHER" id="PTHR46312">
    <property type="entry name" value="NACHT DOMAIN-CONTAINING PROTEIN"/>
    <property type="match status" value="1"/>
</dbReference>
<dbReference type="Proteomes" id="UP000828390">
    <property type="component" value="Unassembled WGS sequence"/>
</dbReference>
<dbReference type="AlphaFoldDB" id="A0A9D4RJU8"/>
<protein>
    <submittedName>
        <fullName evidence="1">Uncharacterized protein</fullName>
    </submittedName>
</protein>
<proteinExistence type="predicted"/>
<name>A0A9D4RJU8_DREPO</name>
<gene>
    <name evidence="1" type="ORF">DPMN_034183</name>
</gene>
<accession>A0A9D4RJU8</accession>
<evidence type="ECO:0000313" key="2">
    <source>
        <dbReference type="Proteomes" id="UP000828390"/>
    </source>
</evidence>
<comment type="caution">
    <text evidence="1">The sequence shown here is derived from an EMBL/GenBank/DDBJ whole genome shotgun (WGS) entry which is preliminary data.</text>
</comment>
<sequence length="534" mass="59831">MEHIDVIAKAAFSFLFSNEKETSLVFSDINLSAHLSESTKQFALHSGLISKRKSKKCYDSTSSFVHKTVQEFFAALHISNNTDVIDNVICEYLKLNRDSYLDISQVLIFLCGFNILAANKLSALMNQFNDVRHGFSYNAFQSVILSGYREAVANKNTPIDLHLSHFVVWDNDKDLINIFALNTPRARSLLVVGSIGRPVIIRSQDASTYLCHGPRPVSLAARDYADPSTRAKQKEVRSSASCLEFDFSSCHYLEQLVLIGDATVQPNALASLKKLKYLAMDCKCEALDMSNYEHIESIDLGNEVTLLPHSITNYKNLKCIKICTAYKELDLSMFVNLISITISKKVDVLQKPLLIHNNQKLKFIGLHEFDFNRCDKKDIHTWCLLNGADPELCADYTPVLPSIKHIILLNVTCSSTWLRSLLTTLFTLDHSVKCDLKECDITSLKVSKSPFTYASITTDLNNTCSFNVSSDSSGIWETLLGLSVKNLSIRGHGEVSSELKINHVSSLLRSLATLSQLETLRMHLVAYIDLQLPL</sequence>
<keyword evidence="2" id="KW-1185">Reference proteome</keyword>